<dbReference type="AlphaFoldDB" id="A0A1S7DTL4"/>
<feature type="domain" description="DUF5118" evidence="4">
    <location>
        <begin position="52"/>
        <end position="99"/>
    </location>
</feature>
<evidence type="ECO:0000313" key="6">
    <source>
        <dbReference type="Proteomes" id="UP000189883"/>
    </source>
</evidence>
<dbReference type="EMBL" id="CP011859">
    <property type="protein sequence ID" value="AQY22408.1"/>
    <property type="molecule type" value="Genomic_DNA"/>
</dbReference>
<evidence type="ECO:0000259" key="3">
    <source>
        <dbReference type="Pfam" id="PF17148"/>
    </source>
</evidence>
<dbReference type="Proteomes" id="UP000189883">
    <property type="component" value="Chromosome"/>
</dbReference>
<gene>
    <name evidence="5" type="ORF">AB406_1463</name>
</gene>
<evidence type="ECO:0008006" key="7">
    <source>
        <dbReference type="Google" id="ProtNLM"/>
    </source>
</evidence>
<keyword evidence="1" id="KW-0732">Signal</keyword>
<feature type="chain" id="PRO_5012594009" description="DUF5117 domain-containing protein" evidence="1">
    <location>
        <begin position="29"/>
        <end position="863"/>
    </location>
</feature>
<dbReference type="Pfam" id="PF17148">
    <property type="entry name" value="DUF5117"/>
    <property type="match status" value="1"/>
</dbReference>
<proteinExistence type="predicted"/>
<sequence length="863" mass="98537">MKNRYWFMNLKILGCSAWLFLYPNMAFAQSKASPKDSVKTEKEETKKKEGFEPYEKLLKGAETKQGLLKIHRVKDKIYFEIPNEVLGKDLLIVNKISSVPAPINNAGINKGMNYENKIIRFYKDTTNKKVWVKTFDPQITVNSQDNISASVKDNYGESIVEGFEIKTLGKDSTAVIQVNNVFDGNAKSFNNLFDNIGMGGSVRTKDSYIDEVKAFPNNVVVKSYFSTQISEGKTSAEKADLTVGTTINIVLLPEPMVGRFSDDRVGYFTTPKMYFTDSQQKVEQRELITRWRLEPKAEDEAKYLRGELVEPKKPIVYYIDPATPKQWQQAIIDGVHDWNKAFEKAGFKNVISAKLPDPNDTEFDVDDVRYSVITYAASSMANAMGPSVVDPRTGEILESDIIWWHNVMTLLQSWMRVQTGIIDPQVRGNKFPDDKMANAIRFVSSHEVGHTFGLKHNMGASFAFPVESLRSPEFTEKMGGTAPSIMDYARFNYVAQEGDGVKQITPKIGVYDEFAINWGYRWTGKKTPQEELPITQKWIEKHQGDPLYFYGAQQEETVDPRSQAEDLGDNAMKAGEYGIINLKKTLPNLIEWSTKNGENYNEAKSFYNQVINQWYVYNNHVLANIGGIYLNPTVKGDQQSSYIPVPYETQKEALAFIKKHILTLPEWLFLSPLNQKIRPAKNTPKGLVDQSPYNVFREKQAAILYGLMNDNKLLRILEFEFLNHQKVMTVAELFRDLRGFIFSKSIKKQPLNIAERMTQKNYIDALIIDTQRMYEKTEKGIFSPMPMMCDYACSHTHLDKVGEQHLEFYFDGMKRLSEVGSAKRAELIKVRAIISKAMNKADNDTQSHYQDMMVRLNKALGNN</sequence>
<evidence type="ECO:0000256" key="1">
    <source>
        <dbReference type="SAM" id="SignalP"/>
    </source>
</evidence>
<evidence type="ECO:0000259" key="2">
    <source>
        <dbReference type="Pfam" id="PF16313"/>
    </source>
</evidence>
<evidence type="ECO:0000313" key="5">
    <source>
        <dbReference type="EMBL" id="AQY22408.1"/>
    </source>
</evidence>
<dbReference type="InterPro" id="IPR032534">
    <property type="entry name" value="EcxA_zinc-bd"/>
</dbReference>
<protein>
    <recommendedName>
        <fullName evidence="7">DUF5117 domain-containing protein</fullName>
    </recommendedName>
</protein>
<reference evidence="5 6" key="1">
    <citation type="submission" date="2015-06" db="EMBL/GenBank/DDBJ databases">
        <title>R. anatipestifer strain HXb2 is the most virulent strain so far, and the genome sequence would help us uncover the pathogenesis.</title>
        <authorList>
            <person name="Hu Q."/>
            <person name="Qi J."/>
            <person name="Bo H."/>
            <person name="Liu G."/>
            <person name="Tao M."/>
            <person name="Ding Y."/>
            <person name="Xue Y."/>
        </authorList>
    </citation>
    <scope>NUCLEOTIDE SEQUENCE [LARGE SCALE GENOMIC DNA]</scope>
    <source>
        <strain evidence="5 6">HXb2</strain>
    </source>
</reference>
<dbReference type="InterPro" id="IPR033428">
    <property type="entry name" value="DUF5118"/>
</dbReference>
<dbReference type="SUPFAM" id="SSF55486">
    <property type="entry name" value="Metalloproteases ('zincins'), catalytic domain"/>
    <property type="match status" value="1"/>
</dbReference>
<dbReference type="PANTHER" id="PTHR38478">
    <property type="entry name" value="PEPTIDASE M1A AND M12B"/>
    <property type="match status" value="1"/>
</dbReference>
<feature type="signal peptide" evidence="1">
    <location>
        <begin position="1"/>
        <end position="28"/>
    </location>
</feature>
<dbReference type="InterPro" id="IPR033413">
    <property type="entry name" value="DUF5117"/>
</dbReference>
<feature type="domain" description="DUF5117" evidence="3">
    <location>
        <begin position="111"/>
        <end position="296"/>
    </location>
</feature>
<dbReference type="CDD" id="cd04276">
    <property type="entry name" value="ZnMc_MMP_like_2"/>
    <property type="match status" value="1"/>
</dbReference>
<organism evidence="5 6">
    <name type="scientific">Riemerella anatipestifer</name>
    <name type="common">Moraxella anatipestifer</name>
    <dbReference type="NCBI Taxonomy" id="34085"/>
    <lineage>
        <taxon>Bacteria</taxon>
        <taxon>Pseudomonadati</taxon>
        <taxon>Bacteroidota</taxon>
        <taxon>Flavobacteriia</taxon>
        <taxon>Flavobacteriales</taxon>
        <taxon>Weeksellaceae</taxon>
        <taxon>Riemerella</taxon>
    </lineage>
</organism>
<dbReference type="InterPro" id="IPR034032">
    <property type="entry name" value="Zn_MMP-like_bac"/>
</dbReference>
<feature type="domain" description="EcxA zinc-binding" evidence="2">
    <location>
        <begin position="429"/>
        <end position="746"/>
    </location>
</feature>
<dbReference type="Pfam" id="PF17162">
    <property type="entry name" value="DUF5118"/>
    <property type="match status" value="1"/>
</dbReference>
<evidence type="ECO:0000259" key="4">
    <source>
        <dbReference type="Pfam" id="PF17162"/>
    </source>
</evidence>
<name>A0A1S7DTL4_RIEAN</name>
<dbReference type="Pfam" id="PF16313">
    <property type="entry name" value="DUF4953"/>
    <property type="match status" value="1"/>
</dbReference>
<accession>A0A1S7DTL4</accession>
<dbReference type="PANTHER" id="PTHR38478:SF1">
    <property type="entry name" value="ZINC DEPENDENT METALLOPROTEASE DOMAIN LIPOPROTEIN"/>
    <property type="match status" value="1"/>
</dbReference>
<dbReference type="RefSeq" id="WP_079207588.1">
    <property type="nucleotide sequence ID" value="NZ_CP011859.1"/>
</dbReference>